<gene>
    <name evidence="1" type="ORF">DKG75_02445</name>
</gene>
<reference evidence="2" key="1">
    <citation type="submission" date="2018-05" db="EMBL/GenBank/DDBJ databases">
        <title>Zavarzinia sp. HR-AS.</title>
        <authorList>
            <person name="Lee Y."/>
            <person name="Jeon C.O."/>
        </authorList>
    </citation>
    <scope>NUCLEOTIDE SEQUENCE [LARGE SCALE GENOMIC DNA]</scope>
    <source>
        <strain evidence="2">DSM 1231</strain>
    </source>
</reference>
<keyword evidence="2" id="KW-1185">Reference proteome</keyword>
<comment type="caution">
    <text evidence="1">The sequence shown here is derived from an EMBL/GenBank/DDBJ whole genome shotgun (WGS) entry which is preliminary data.</text>
</comment>
<name>A0A317EBB8_9PROT</name>
<proteinExistence type="predicted"/>
<sequence length="82" mass="8998">MEKALQRLFSVTEDYPKARVAFIGCLRFGGERIDKSYDVDAAAKCGLAVMGGLVAIESFWDTVAIGSNWGNLLGLLREVRQC</sequence>
<evidence type="ECO:0000313" key="2">
    <source>
        <dbReference type="Proteomes" id="UP000246077"/>
    </source>
</evidence>
<dbReference type="AlphaFoldDB" id="A0A317EBB8"/>
<protein>
    <submittedName>
        <fullName evidence="1">Uncharacterized protein</fullName>
    </submittedName>
</protein>
<organism evidence="1 2">
    <name type="scientific">Zavarzinia compransoris</name>
    <dbReference type="NCBI Taxonomy" id="1264899"/>
    <lineage>
        <taxon>Bacteria</taxon>
        <taxon>Pseudomonadati</taxon>
        <taxon>Pseudomonadota</taxon>
        <taxon>Alphaproteobacteria</taxon>
        <taxon>Rhodospirillales</taxon>
        <taxon>Zavarziniaceae</taxon>
        <taxon>Zavarzinia</taxon>
    </lineage>
</organism>
<accession>A0A317EBB8</accession>
<dbReference type="EMBL" id="QGLF01000001">
    <property type="protein sequence ID" value="PWR23450.1"/>
    <property type="molecule type" value="Genomic_DNA"/>
</dbReference>
<dbReference type="Proteomes" id="UP000246077">
    <property type="component" value="Unassembled WGS sequence"/>
</dbReference>
<evidence type="ECO:0000313" key="1">
    <source>
        <dbReference type="EMBL" id="PWR23450.1"/>
    </source>
</evidence>